<evidence type="ECO:0000313" key="2">
    <source>
        <dbReference type="EMBL" id="MFC5380294.1"/>
    </source>
</evidence>
<dbReference type="Pfam" id="PF21853">
    <property type="entry name" value="DUF6912"/>
    <property type="match status" value="1"/>
</dbReference>
<name>A0ABW0GL03_9MICO</name>
<protein>
    <submittedName>
        <fullName evidence="2">DUF6912 family protein</fullName>
    </submittedName>
</protein>
<dbReference type="InterPro" id="IPR054206">
    <property type="entry name" value="DUF6912"/>
</dbReference>
<comment type="caution">
    <text evidence="2">The sequence shown here is derived from an EMBL/GenBank/DDBJ whole genome shotgun (WGS) entry which is preliminary data.</text>
</comment>
<accession>A0ABW0GL03</accession>
<feature type="chain" id="PRO_5046713809" evidence="1">
    <location>
        <begin position="22"/>
        <end position="175"/>
    </location>
</feature>
<sequence>MKGVRVYLPTTWAALPALATAGVPPATTGYAATAALAEALDVPVRQDELLEDAPDTSEHLDDLDAVAAAAAADHSLLLLADGPEPGPARRAVVVAVAHVSTVPGHGEHPGAVRLEEAVPWSRVEAVLADGPGDEPAVAAALAALGADADAGLERAVAVLDDVALGWFAPSEVAAP</sequence>
<dbReference type="RefSeq" id="WP_377002428.1">
    <property type="nucleotide sequence ID" value="NZ_JBHSLD010000006.1"/>
</dbReference>
<evidence type="ECO:0000256" key="1">
    <source>
        <dbReference type="SAM" id="SignalP"/>
    </source>
</evidence>
<evidence type="ECO:0000313" key="3">
    <source>
        <dbReference type="Proteomes" id="UP001596122"/>
    </source>
</evidence>
<organism evidence="2 3">
    <name type="scientific">Aquipuribacter nitratireducens</name>
    <dbReference type="NCBI Taxonomy" id="650104"/>
    <lineage>
        <taxon>Bacteria</taxon>
        <taxon>Bacillati</taxon>
        <taxon>Actinomycetota</taxon>
        <taxon>Actinomycetes</taxon>
        <taxon>Micrococcales</taxon>
        <taxon>Intrasporangiaceae</taxon>
        <taxon>Aquipuribacter</taxon>
    </lineage>
</organism>
<dbReference type="Proteomes" id="UP001596122">
    <property type="component" value="Unassembled WGS sequence"/>
</dbReference>
<feature type="signal peptide" evidence="1">
    <location>
        <begin position="1"/>
        <end position="21"/>
    </location>
</feature>
<dbReference type="EMBL" id="JBHSLD010000006">
    <property type="protein sequence ID" value="MFC5380294.1"/>
    <property type="molecule type" value="Genomic_DNA"/>
</dbReference>
<proteinExistence type="predicted"/>
<keyword evidence="3" id="KW-1185">Reference proteome</keyword>
<gene>
    <name evidence="2" type="ORF">ACFPJ6_05785</name>
</gene>
<reference evidence="3" key="1">
    <citation type="journal article" date="2019" name="Int. J. Syst. Evol. Microbiol.">
        <title>The Global Catalogue of Microorganisms (GCM) 10K type strain sequencing project: providing services to taxonomists for standard genome sequencing and annotation.</title>
        <authorList>
            <consortium name="The Broad Institute Genomics Platform"/>
            <consortium name="The Broad Institute Genome Sequencing Center for Infectious Disease"/>
            <person name="Wu L."/>
            <person name="Ma J."/>
        </authorList>
    </citation>
    <scope>NUCLEOTIDE SEQUENCE [LARGE SCALE GENOMIC DNA]</scope>
    <source>
        <strain evidence="3">CCUG 43114</strain>
    </source>
</reference>
<keyword evidence="1" id="KW-0732">Signal</keyword>